<comment type="caution">
    <text evidence="2">The sequence shown here is derived from an EMBL/GenBank/DDBJ whole genome shotgun (WGS) entry which is preliminary data.</text>
</comment>
<name>A0ABD3Y2U9_SINWO</name>
<keyword evidence="1" id="KW-0732">Signal</keyword>
<gene>
    <name evidence="2" type="ORF">ACJMK2_004643</name>
</gene>
<dbReference type="EMBL" id="JBJQND010000001">
    <property type="protein sequence ID" value="KAL3892436.1"/>
    <property type="molecule type" value="Genomic_DNA"/>
</dbReference>
<evidence type="ECO:0000256" key="1">
    <source>
        <dbReference type="SAM" id="SignalP"/>
    </source>
</evidence>
<keyword evidence="3" id="KW-1185">Reference proteome</keyword>
<accession>A0ABD3Y2U9</accession>
<organism evidence="2 3">
    <name type="scientific">Sinanodonta woodiana</name>
    <name type="common">Chinese pond mussel</name>
    <name type="synonym">Anodonta woodiana</name>
    <dbReference type="NCBI Taxonomy" id="1069815"/>
    <lineage>
        <taxon>Eukaryota</taxon>
        <taxon>Metazoa</taxon>
        <taxon>Spiralia</taxon>
        <taxon>Lophotrochozoa</taxon>
        <taxon>Mollusca</taxon>
        <taxon>Bivalvia</taxon>
        <taxon>Autobranchia</taxon>
        <taxon>Heteroconchia</taxon>
        <taxon>Palaeoheterodonta</taxon>
        <taxon>Unionida</taxon>
        <taxon>Unionoidea</taxon>
        <taxon>Unionidae</taxon>
        <taxon>Unioninae</taxon>
        <taxon>Sinanodonta</taxon>
    </lineage>
</organism>
<evidence type="ECO:0000313" key="2">
    <source>
        <dbReference type="EMBL" id="KAL3892436.1"/>
    </source>
</evidence>
<feature type="signal peptide" evidence="1">
    <location>
        <begin position="1"/>
        <end position="21"/>
    </location>
</feature>
<feature type="chain" id="PRO_5044849584" evidence="1">
    <location>
        <begin position="22"/>
        <end position="103"/>
    </location>
</feature>
<proteinExistence type="predicted"/>
<reference evidence="2 3" key="1">
    <citation type="submission" date="2024-11" db="EMBL/GenBank/DDBJ databases">
        <title>Chromosome-level genome assembly of the freshwater bivalve Anodonta woodiana.</title>
        <authorList>
            <person name="Chen X."/>
        </authorList>
    </citation>
    <scope>NUCLEOTIDE SEQUENCE [LARGE SCALE GENOMIC DNA]</scope>
    <source>
        <strain evidence="2">MN2024</strain>
        <tissue evidence="2">Gills</tissue>
    </source>
</reference>
<dbReference type="Proteomes" id="UP001634394">
    <property type="component" value="Unassembled WGS sequence"/>
</dbReference>
<dbReference type="AlphaFoldDB" id="A0ABD3Y2U9"/>
<protein>
    <submittedName>
        <fullName evidence="2">Uncharacterized protein</fullName>
    </submittedName>
</protein>
<evidence type="ECO:0000313" key="3">
    <source>
        <dbReference type="Proteomes" id="UP001634394"/>
    </source>
</evidence>
<sequence>MRSDVLVVSLFILAVLGQGFAQDTSCWANRVCLDKGFACSEGQDWACKNHSCTCLTTHTCAHTQDCRDIGACHDNRHREVCYQGKCHCADVSDVIGGIIDVIG</sequence>